<dbReference type="GeneID" id="54292414"/>
<evidence type="ECO:0000313" key="3">
    <source>
        <dbReference type="EMBL" id="KAF2145900.1"/>
    </source>
</evidence>
<organism evidence="3 4">
    <name type="scientific">Aplosporella prunicola CBS 121167</name>
    <dbReference type="NCBI Taxonomy" id="1176127"/>
    <lineage>
        <taxon>Eukaryota</taxon>
        <taxon>Fungi</taxon>
        <taxon>Dikarya</taxon>
        <taxon>Ascomycota</taxon>
        <taxon>Pezizomycotina</taxon>
        <taxon>Dothideomycetes</taxon>
        <taxon>Dothideomycetes incertae sedis</taxon>
        <taxon>Botryosphaeriales</taxon>
        <taxon>Aplosporellaceae</taxon>
        <taxon>Aplosporella</taxon>
    </lineage>
</organism>
<proteinExistence type="predicted"/>
<keyword evidence="1" id="KW-0175">Coiled coil</keyword>
<feature type="region of interest" description="Disordered" evidence="2">
    <location>
        <begin position="1"/>
        <end position="32"/>
    </location>
</feature>
<accession>A0A6A6BP41</accession>
<feature type="coiled-coil region" evidence="1">
    <location>
        <begin position="50"/>
        <end position="117"/>
    </location>
</feature>
<evidence type="ECO:0000313" key="4">
    <source>
        <dbReference type="Proteomes" id="UP000799438"/>
    </source>
</evidence>
<sequence length="445" mass="51298">MLQELQGQVDEVKTNLNGTPENSGEVVPGRPEDSKTLIKSLYQNLVKSKAEVQTALRKELSEAMQKLQEQISGLQTETSEAEQRLLEDVKMIYTADLERVEKNLEEQELLVSDALESLDRQHTESVKESQENHALFKEWVDSELYKRDTEQSGFKDWVGSEFHKRDTERTGFKERVDLEFHKRDIEQNGFKDRVNSEFHKLDSEKSGFKDWVASEFHKRDTEQSVLISNVIDNKIAPVNALVTDNSRRVIELARLRENDLLTSRAHQVAIDMLQVRWDNLRTDGLADHMLNQLAQRYPQAAQLGQMQSDIQHLNRQLESHAVACAPFSRRISDISEAQERLSNEFTIQRTSCISYSTRTDQRLETSEQHLTLLQETINTNDGQTRRRLELVEEDSQKCKSDQDQLTKDLHRAANDIGEIQTVVSQLGEEAVPNNSTVPKEWDMRP</sequence>
<dbReference type="RefSeq" id="XP_033401612.1">
    <property type="nucleotide sequence ID" value="XM_033534923.1"/>
</dbReference>
<name>A0A6A6BP41_9PEZI</name>
<dbReference type="Proteomes" id="UP000799438">
    <property type="component" value="Unassembled WGS sequence"/>
</dbReference>
<keyword evidence="4" id="KW-1185">Reference proteome</keyword>
<protein>
    <submittedName>
        <fullName evidence="3">Uncharacterized protein</fullName>
    </submittedName>
</protein>
<evidence type="ECO:0000256" key="2">
    <source>
        <dbReference type="SAM" id="MobiDB-lite"/>
    </source>
</evidence>
<evidence type="ECO:0000256" key="1">
    <source>
        <dbReference type="SAM" id="Coils"/>
    </source>
</evidence>
<dbReference type="AlphaFoldDB" id="A0A6A6BP41"/>
<gene>
    <name evidence="3" type="ORF">K452DRAFT_103006</name>
</gene>
<dbReference type="EMBL" id="ML995476">
    <property type="protein sequence ID" value="KAF2145900.1"/>
    <property type="molecule type" value="Genomic_DNA"/>
</dbReference>
<reference evidence="3" key="1">
    <citation type="journal article" date="2020" name="Stud. Mycol.">
        <title>101 Dothideomycetes genomes: a test case for predicting lifestyles and emergence of pathogens.</title>
        <authorList>
            <person name="Haridas S."/>
            <person name="Albert R."/>
            <person name="Binder M."/>
            <person name="Bloem J."/>
            <person name="Labutti K."/>
            <person name="Salamov A."/>
            <person name="Andreopoulos B."/>
            <person name="Baker S."/>
            <person name="Barry K."/>
            <person name="Bills G."/>
            <person name="Bluhm B."/>
            <person name="Cannon C."/>
            <person name="Castanera R."/>
            <person name="Culley D."/>
            <person name="Daum C."/>
            <person name="Ezra D."/>
            <person name="Gonzalez J."/>
            <person name="Henrissat B."/>
            <person name="Kuo A."/>
            <person name="Liang C."/>
            <person name="Lipzen A."/>
            <person name="Lutzoni F."/>
            <person name="Magnuson J."/>
            <person name="Mondo S."/>
            <person name="Nolan M."/>
            <person name="Ohm R."/>
            <person name="Pangilinan J."/>
            <person name="Park H.-J."/>
            <person name="Ramirez L."/>
            <person name="Alfaro M."/>
            <person name="Sun H."/>
            <person name="Tritt A."/>
            <person name="Yoshinaga Y."/>
            <person name="Zwiers L.-H."/>
            <person name="Turgeon B."/>
            <person name="Goodwin S."/>
            <person name="Spatafora J."/>
            <person name="Crous P."/>
            <person name="Grigoriev I."/>
        </authorList>
    </citation>
    <scope>NUCLEOTIDE SEQUENCE</scope>
    <source>
        <strain evidence="3">CBS 121167</strain>
    </source>
</reference>